<keyword evidence="3" id="KW-0808">Transferase</keyword>
<feature type="compositionally biased region" description="Polar residues" evidence="1">
    <location>
        <begin position="15"/>
        <end position="25"/>
    </location>
</feature>
<dbReference type="Pfam" id="PF13649">
    <property type="entry name" value="Methyltransf_25"/>
    <property type="match status" value="1"/>
</dbReference>
<keyword evidence="3" id="KW-0489">Methyltransferase</keyword>
<evidence type="ECO:0000313" key="4">
    <source>
        <dbReference type="Proteomes" id="UP000274822"/>
    </source>
</evidence>
<dbReference type="PANTHER" id="PTHR43591">
    <property type="entry name" value="METHYLTRANSFERASE"/>
    <property type="match status" value="1"/>
</dbReference>
<name>A0A433PFH6_9FUNG</name>
<reference evidence="3 4" key="1">
    <citation type="journal article" date="2018" name="New Phytol.">
        <title>Phylogenomics of Endogonaceae and evolution of mycorrhizas within Mucoromycota.</title>
        <authorList>
            <person name="Chang Y."/>
            <person name="Desiro A."/>
            <person name="Na H."/>
            <person name="Sandor L."/>
            <person name="Lipzen A."/>
            <person name="Clum A."/>
            <person name="Barry K."/>
            <person name="Grigoriev I.V."/>
            <person name="Martin F.M."/>
            <person name="Stajich J.E."/>
            <person name="Smith M.E."/>
            <person name="Bonito G."/>
            <person name="Spatafora J.W."/>
        </authorList>
    </citation>
    <scope>NUCLEOTIDE SEQUENCE [LARGE SCALE GENOMIC DNA]</scope>
    <source>
        <strain evidence="3 4">AD002</strain>
    </source>
</reference>
<comment type="caution">
    <text evidence="3">The sequence shown here is derived from an EMBL/GenBank/DDBJ whole genome shotgun (WGS) entry which is preliminary data.</text>
</comment>
<gene>
    <name evidence="3" type="ORF">BC938DRAFT_476624</name>
</gene>
<dbReference type="GO" id="GO:0008168">
    <property type="term" value="F:methyltransferase activity"/>
    <property type="evidence" value="ECO:0007669"/>
    <property type="project" value="UniProtKB-KW"/>
</dbReference>
<evidence type="ECO:0000259" key="2">
    <source>
        <dbReference type="Pfam" id="PF13649"/>
    </source>
</evidence>
<dbReference type="AlphaFoldDB" id="A0A433PFH6"/>
<dbReference type="PANTHER" id="PTHR43591:SF24">
    <property type="entry name" value="2-METHOXY-6-POLYPRENYL-1,4-BENZOQUINOL METHYLASE, MITOCHONDRIAL"/>
    <property type="match status" value="1"/>
</dbReference>
<feature type="region of interest" description="Disordered" evidence="1">
    <location>
        <begin position="1"/>
        <end position="27"/>
    </location>
</feature>
<dbReference type="CDD" id="cd02440">
    <property type="entry name" value="AdoMet_MTases"/>
    <property type="match status" value="1"/>
</dbReference>
<dbReference type="Proteomes" id="UP000274822">
    <property type="component" value="Unassembled WGS sequence"/>
</dbReference>
<sequence>MGQKLSRPRKRSIDPPSTWTDTSSPGLPPGFKWIEGRAFKEAGNPAYPLPNDHEEANRLNSQHYQIRFLLEGNHKAPLRNELRRGIRVLDAGCGTGVWSIEMAREYPASQFVGSDFVDVFSPFISVAPKNLRFEVANTLELPYEDESFDFVFQRFQSASFRKDEWPKAFAELARVTKPGGWVEFIENNALPNCMGPQTAIFYEHVWQLFNMRGINPKIVESLDQALKTAGLEDIVFDKVSFPVGWGPNEIASVGATNVTKIMNNLKPQLVLALGIEDDDYDAMVDEASDEFVKYKTYWDVYYAFGRKPAVAALV</sequence>
<protein>
    <submittedName>
        <fullName evidence="3">S-adenosyl-L-methionine-dependent methyltransferase</fullName>
    </submittedName>
</protein>
<organism evidence="3 4">
    <name type="scientific">Jimgerdemannia flammicorona</name>
    <dbReference type="NCBI Taxonomy" id="994334"/>
    <lineage>
        <taxon>Eukaryota</taxon>
        <taxon>Fungi</taxon>
        <taxon>Fungi incertae sedis</taxon>
        <taxon>Mucoromycota</taxon>
        <taxon>Mucoromycotina</taxon>
        <taxon>Endogonomycetes</taxon>
        <taxon>Endogonales</taxon>
        <taxon>Endogonaceae</taxon>
        <taxon>Jimgerdemannia</taxon>
    </lineage>
</organism>
<accession>A0A433PFH6</accession>
<dbReference type="GO" id="GO:0032259">
    <property type="term" value="P:methylation"/>
    <property type="evidence" value="ECO:0007669"/>
    <property type="project" value="UniProtKB-KW"/>
</dbReference>
<evidence type="ECO:0000313" key="3">
    <source>
        <dbReference type="EMBL" id="RUS16302.1"/>
    </source>
</evidence>
<feature type="domain" description="Methyltransferase" evidence="2">
    <location>
        <begin position="88"/>
        <end position="180"/>
    </location>
</feature>
<evidence type="ECO:0000256" key="1">
    <source>
        <dbReference type="SAM" id="MobiDB-lite"/>
    </source>
</evidence>
<dbReference type="Gene3D" id="3.40.50.150">
    <property type="entry name" value="Vaccinia Virus protein VP39"/>
    <property type="match status" value="1"/>
</dbReference>
<keyword evidence="4" id="KW-1185">Reference proteome</keyword>
<dbReference type="InterPro" id="IPR041698">
    <property type="entry name" value="Methyltransf_25"/>
</dbReference>
<dbReference type="SUPFAM" id="SSF53335">
    <property type="entry name" value="S-adenosyl-L-methionine-dependent methyltransferases"/>
    <property type="match status" value="1"/>
</dbReference>
<dbReference type="InterPro" id="IPR029063">
    <property type="entry name" value="SAM-dependent_MTases_sf"/>
</dbReference>
<dbReference type="EMBL" id="RBNJ01024415">
    <property type="protein sequence ID" value="RUS16302.1"/>
    <property type="molecule type" value="Genomic_DNA"/>
</dbReference>
<feature type="compositionally biased region" description="Basic residues" evidence="1">
    <location>
        <begin position="1"/>
        <end position="10"/>
    </location>
</feature>
<proteinExistence type="predicted"/>